<name>A0A0T9PS68_9GAMM</name>
<evidence type="ECO:0000313" key="2">
    <source>
        <dbReference type="Proteomes" id="UP000038204"/>
    </source>
</evidence>
<evidence type="ECO:0000313" key="1">
    <source>
        <dbReference type="EMBL" id="CNH79276.1"/>
    </source>
</evidence>
<dbReference type="AlphaFoldDB" id="A0A0T9PS68"/>
<organism evidence="1 2">
    <name type="scientific">Yersinia similis</name>
    <dbReference type="NCBI Taxonomy" id="367190"/>
    <lineage>
        <taxon>Bacteria</taxon>
        <taxon>Pseudomonadati</taxon>
        <taxon>Pseudomonadota</taxon>
        <taxon>Gammaproteobacteria</taxon>
        <taxon>Enterobacterales</taxon>
        <taxon>Yersiniaceae</taxon>
        <taxon>Yersinia</taxon>
    </lineage>
</organism>
<proteinExistence type="predicted"/>
<protein>
    <recommendedName>
        <fullName evidence="3">DUF1482 family protein</fullName>
    </recommendedName>
</protein>
<gene>
    <name evidence="1" type="ORF">ERS008667_01535</name>
</gene>
<dbReference type="Proteomes" id="UP000038204">
    <property type="component" value="Unassembled WGS sequence"/>
</dbReference>
<evidence type="ECO:0008006" key="3">
    <source>
        <dbReference type="Google" id="ProtNLM"/>
    </source>
</evidence>
<dbReference type="EMBL" id="CQBK01000009">
    <property type="protein sequence ID" value="CNH79276.1"/>
    <property type="molecule type" value="Genomic_DNA"/>
</dbReference>
<reference evidence="1 2" key="1">
    <citation type="submission" date="2015-03" db="EMBL/GenBank/DDBJ databases">
        <authorList>
            <person name="Murphy D."/>
        </authorList>
    </citation>
    <scope>NUCLEOTIDE SEQUENCE [LARGE SCALE GENOMIC DNA]</scope>
    <source>
        <strain evidence="1 2">Y233</strain>
    </source>
</reference>
<accession>A0A0T9PS68</accession>
<sequence>MFGLFLYVCFTFQPCKYESQGYIYPDQSNCLADIQQEGLPPEYVCLPVEGVLMARIKQ</sequence>